<keyword evidence="1" id="KW-0472">Membrane</keyword>
<sequence>MRLLWSLSRRTDGATAIEYGLIAAIIAVVLVAGFGGLSDSLVDVFDTIEGYLTDAMS</sequence>
<dbReference type="EMBL" id="CABFWF030000010">
    <property type="protein sequence ID" value="CAD7034550.1"/>
    <property type="molecule type" value="Genomic_DNA"/>
</dbReference>
<reference evidence="2 3" key="1">
    <citation type="submission" date="2020-11" db="EMBL/GenBank/DDBJ databases">
        <authorList>
            <person name="Lassalle F."/>
        </authorList>
    </citation>
    <scope>NUCLEOTIDE SEQUENCE [LARGE SCALE GENOMIC DNA]</scope>
    <source>
        <strain evidence="2 3">JC140</strain>
    </source>
</reference>
<evidence type="ECO:0000313" key="3">
    <source>
        <dbReference type="Proteomes" id="UP000606921"/>
    </source>
</evidence>
<evidence type="ECO:0000256" key="1">
    <source>
        <dbReference type="SAM" id="Phobius"/>
    </source>
</evidence>
<dbReference type="InterPro" id="IPR007047">
    <property type="entry name" value="Flp_Fap"/>
</dbReference>
<accession>A0ABN7JKS4</accession>
<dbReference type="Pfam" id="PF04964">
    <property type="entry name" value="Flp_Fap"/>
    <property type="match status" value="1"/>
</dbReference>
<dbReference type="Proteomes" id="UP000606921">
    <property type="component" value="Unassembled WGS sequence"/>
</dbReference>
<organism evidence="2 3">
    <name type="scientific">Pseudorhizobium endolithicum</name>
    <dbReference type="NCBI Taxonomy" id="1191678"/>
    <lineage>
        <taxon>Bacteria</taxon>
        <taxon>Pseudomonadati</taxon>
        <taxon>Pseudomonadota</taxon>
        <taxon>Alphaproteobacteria</taxon>
        <taxon>Hyphomicrobiales</taxon>
        <taxon>Rhizobiaceae</taxon>
        <taxon>Rhizobium/Agrobacterium group</taxon>
        <taxon>Pseudorhizobium</taxon>
    </lineage>
</organism>
<proteinExistence type="predicted"/>
<gene>
    <name evidence="2" type="ORF">REJC140_03330</name>
</gene>
<keyword evidence="1" id="KW-1133">Transmembrane helix</keyword>
<keyword evidence="1" id="KW-0812">Transmembrane</keyword>
<comment type="caution">
    <text evidence="2">The sequence shown here is derived from an EMBL/GenBank/DDBJ whole genome shotgun (WGS) entry which is preliminary data.</text>
</comment>
<evidence type="ECO:0000313" key="2">
    <source>
        <dbReference type="EMBL" id="CAD7034550.1"/>
    </source>
</evidence>
<protein>
    <submittedName>
        <fullName evidence="2">Flp family type IVb pilin</fullName>
    </submittedName>
</protein>
<dbReference type="RefSeq" id="WP_142522767.1">
    <property type="nucleotide sequence ID" value="NZ_CABFWF030000010.1"/>
</dbReference>
<name>A0ABN7JKS4_9HYPH</name>
<keyword evidence="3" id="KW-1185">Reference proteome</keyword>
<feature type="transmembrane region" description="Helical" evidence="1">
    <location>
        <begin position="16"/>
        <end position="37"/>
    </location>
</feature>